<sequence length="255" mass="29222">MKFIDRIVLGLVVVLSTVVLPSLGYQPQGIPVKDRIVPRDDHQRRLEQLLKNDSIKVLLVTGAAGTGKTLLSCQEALSQFQQKKRFKIVITRPLVFVENEELGFLPGNMNDKMTPWTMPILDHMKEFLETSELKRLINENKIEISPLGYMRGRTFKNSFIILDEAQNTTPQQMKMFLTRIGSHSKIVVNGDLDQSDLTRGTMNGLEDFILRLKSHYEGNPHAMYEEGFGVLHLQRENTYRHPIIENILKIYDGES</sequence>
<evidence type="ECO:0000256" key="3">
    <source>
        <dbReference type="ARBA" id="ARBA00022490"/>
    </source>
</evidence>
<evidence type="ECO:0000256" key="1">
    <source>
        <dbReference type="ARBA" id="ARBA00004496"/>
    </source>
</evidence>
<dbReference type="AlphaFoldDB" id="A0A6C0K0Q9"/>
<dbReference type="SUPFAM" id="SSF52540">
    <property type="entry name" value="P-loop containing nucleoside triphosphate hydrolases"/>
    <property type="match status" value="1"/>
</dbReference>
<comment type="subcellular location">
    <subcellularLocation>
        <location evidence="1">Cytoplasm</location>
    </subcellularLocation>
</comment>
<evidence type="ECO:0000256" key="2">
    <source>
        <dbReference type="ARBA" id="ARBA00010393"/>
    </source>
</evidence>
<keyword evidence="3" id="KW-0963">Cytoplasm</keyword>
<dbReference type="GO" id="GO:0005524">
    <property type="term" value="F:ATP binding"/>
    <property type="evidence" value="ECO:0007669"/>
    <property type="project" value="UniProtKB-KW"/>
</dbReference>
<dbReference type="InterPro" id="IPR027417">
    <property type="entry name" value="P-loop_NTPase"/>
</dbReference>
<reference evidence="8" key="1">
    <citation type="journal article" date="2020" name="Nature">
        <title>Giant virus diversity and host interactions through global metagenomics.</title>
        <authorList>
            <person name="Schulz F."/>
            <person name="Roux S."/>
            <person name="Paez-Espino D."/>
            <person name="Jungbluth S."/>
            <person name="Walsh D.A."/>
            <person name="Denef V.J."/>
            <person name="McMahon K.D."/>
            <person name="Konstantinidis K.T."/>
            <person name="Eloe-Fadrosh E.A."/>
            <person name="Kyrpides N.C."/>
            <person name="Woyke T."/>
        </authorList>
    </citation>
    <scope>NUCLEOTIDE SEQUENCE</scope>
    <source>
        <strain evidence="8">GVMAG-S-1101169-75</strain>
    </source>
</reference>
<proteinExistence type="inferred from homology"/>
<protein>
    <recommendedName>
        <fullName evidence="6">PhoH-like protein</fullName>
    </recommendedName>
</protein>
<accession>A0A6C0K0Q9</accession>
<dbReference type="InterPro" id="IPR051451">
    <property type="entry name" value="PhoH2-like"/>
</dbReference>
<name>A0A6C0K0Q9_9ZZZZ</name>
<keyword evidence="5" id="KW-0067">ATP-binding</keyword>
<evidence type="ECO:0000256" key="4">
    <source>
        <dbReference type="ARBA" id="ARBA00022741"/>
    </source>
</evidence>
<comment type="similarity">
    <text evidence="2">Belongs to the PhoH family.</text>
</comment>
<dbReference type="Pfam" id="PF02562">
    <property type="entry name" value="PhoH"/>
    <property type="match status" value="1"/>
</dbReference>
<evidence type="ECO:0000313" key="8">
    <source>
        <dbReference type="EMBL" id="QHU11622.1"/>
    </source>
</evidence>
<feature type="domain" description="PhoH-like protein" evidence="7">
    <location>
        <begin position="36"/>
        <end position="252"/>
    </location>
</feature>
<organism evidence="8">
    <name type="scientific">viral metagenome</name>
    <dbReference type="NCBI Taxonomy" id="1070528"/>
    <lineage>
        <taxon>unclassified sequences</taxon>
        <taxon>metagenomes</taxon>
        <taxon>organismal metagenomes</taxon>
    </lineage>
</organism>
<dbReference type="EMBL" id="MN740787">
    <property type="protein sequence ID" value="QHU11622.1"/>
    <property type="molecule type" value="Genomic_DNA"/>
</dbReference>
<dbReference type="PANTHER" id="PTHR30473">
    <property type="entry name" value="PROTEIN PHOH"/>
    <property type="match status" value="1"/>
</dbReference>
<evidence type="ECO:0000259" key="7">
    <source>
        <dbReference type="Pfam" id="PF02562"/>
    </source>
</evidence>
<dbReference type="PANTHER" id="PTHR30473:SF1">
    <property type="entry name" value="PHOH-LIKE PROTEIN"/>
    <property type="match status" value="1"/>
</dbReference>
<dbReference type="Gene3D" id="3.40.50.300">
    <property type="entry name" value="P-loop containing nucleotide triphosphate hydrolases"/>
    <property type="match status" value="1"/>
</dbReference>
<dbReference type="GO" id="GO:0005829">
    <property type="term" value="C:cytosol"/>
    <property type="evidence" value="ECO:0007669"/>
    <property type="project" value="TreeGrafter"/>
</dbReference>
<evidence type="ECO:0000256" key="6">
    <source>
        <dbReference type="ARBA" id="ARBA00039970"/>
    </source>
</evidence>
<evidence type="ECO:0000256" key="5">
    <source>
        <dbReference type="ARBA" id="ARBA00022840"/>
    </source>
</evidence>
<keyword evidence="4" id="KW-0547">Nucleotide-binding</keyword>
<dbReference type="InterPro" id="IPR003714">
    <property type="entry name" value="PhoH"/>
</dbReference>